<dbReference type="Proteomes" id="UP001050691">
    <property type="component" value="Unassembled WGS sequence"/>
</dbReference>
<feature type="compositionally biased region" description="Acidic residues" evidence="13">
    <location>
        <begin position="101"/>
        <end position="115"/>
    </location>
</feature>
<dbReference type="InterPro" id="IPR014001">
    <property type="entry name" value="Helicase_ATP-bd"/>
</dbReference>
<dbReference type="GO" id="GO:0005524">
    <property type="term" value="F:ATP binding"/>
    <property type="evidence" value="ECO:0007669"/>
    <property type="project" value="UniProtKB-KW"/>
</dbReference>
<keyword evidence="4" id="KW-0547">Nucleotide-binding</keyword>
<keyword evidence="9" id="KW-0539">Nucleus</keyword>
<dbReference type="PROSITE" id="PS00039">
    <property type="entry name" value="DEAD_ATP_HELICASE"/>
    <property type="match status" value="1"/>
</dbReference>
<dbReference type="CDD" id="cd18787">
    <property type="entry name" value="SF2_C_DEAD"/>
    <property type="match status" value="1"/>
</dbReference>
<dbReference type="Gene3D" id="3.40.50.300">
    <property type="entry name" value="P-loop containing nucleotide triphosphate hydrolases"/>
    <property type="match status" value="2"/>
</dbReference>
<dbReference type="CDD" id="cd17947">
    <property type="entry name" value="DEADc_DDX27"/>
    <property type="match status" value="1"/>
</dbReference>
<dbReference type="SMART" id="SM00490">
    <property type="entry name" value="HELICc"/>
    <property type="match status" value="1"/>
</dbReference>
<gene>
    <name evidence="17" type="ORF">Clacol_003906</name>
</gene>
<dbReference type="PROSITE" id="PS51194">
    <property type="entry name" value="HELICASE_CTER"/>
    <property type="match status" value="1"/>
</dbReference>
<feature type="region of interest" description="Disordered" evidence="13">
    <location>
        <begin position="926"/>
        <end position="946"/>
    </location>
</feature>
<accession>A0AAV5A7P5</accession>
<evidence type="ECO:0000256" key="7">
    <source>
        <dbReference type="ARBA" id="ARBA00022840"/>
    </source>
</evidence>
<protein>
    <recommendedName>
        <fullName evidence="2">RNA helicase</fullName>
        <ecNumber evidence="2">3.6.4.13</ecNumber>
    </recommendedName>
</protein>
<comment type="catalytic activity">
    <reaction evidence="10">
        <text>ATP + H2O = ADP + phosphate + H(+)</text>
        <dbReference type="Rhea" id="RHEA:13065"/>
        <dbReference type="ChEBI" id="CHEBI:15377"/>
        <dbReference type="ChEBI" id="CHEBI:15378"/>
        <dbReference type="ChEBI" id="CHEBI:30616"/>
        <dbReference type="ChEBI" id="CHEBI:43474"/>
        <dbReference type="ChEBI" id="CHEBI:456216"/>
        <dbReference type="EC" id="3.6.4.13"/>
    </reaction>
</comment>
<dbReference type="PROSITE" id="PS51195">
    <property type="entry name" value="Q_MOTIF"/>
    <property type="match status" value="1"/>
</dbReference>
<dbReference type="PROSITE" id="PS51192">
    <property type="entry name" value="HELICASE_ATP_BIND_1"/>
    <property type="match status" value="1"/>
</dbReference>
<dbReference type="GO" id="GO:0005634">
    <property type="term" value="C:nucleus"/>
    <property type="evidence" value="ECO:0007669"/>
    <property type="project" value="UniProtKB-SubCell"/>
</dbReference>
<evidence type="ECO:0000256" key="6">
    <source>
        <dbReference type="ARBA" id="ARBA00022806"/>
    </source>
</evidence>
<dbReference type="GO" id="GO:0003724">
    <property type="term" value="F:RNA helicase activity"/>
    <property type="evidence" value="ECO:0007669"/>
    <property type="project" value="UniProtKB-EC"/>
</dbReference>
<dbReference type="InterPro" id="IPR050079">
    <property type="entry name" value="DEAD_box_RNA_helicase"/>
</dbReference>
<evidence type="ECO:0000259" key="15">
    <source>
        <dbReference type="PROSITE" id="PS51194"/>
    </source>
</evidence>
<evidence type="ECO:0000256" key="4">
    <source>
        <dbReference type="ARBA" id="ARBA00022741"/>
    </source>
</evidence>
<proteinExistence type="predicted"/>
<evidence type="ECO:0000256" key="12">
    <source>
        <dbReference type="SAM" id="Coils"/>
    </source>
</evidence>
<dbReference type="InterPro" id="IPR024790">
    <property type="entry name" value="APC4_long_dom"/>
</dbReference>
<dbReference type="GO" id="GO:0010467">
    <property type="term" value="P:gene expression"/>
    <property type="evidence" value="ECO:0007669"/>
    <property type="project" value="UniProtKB-ARBA"/>
</dbReference>
<keyword evidence="6" id="KW-0347">Helicase</keyword>
<evidence type="ECO:0000259" key="14">
    <source>
        <dbReference type="PROSITE" id="PS51192"/>
    </source>
</evidence>
<dbReference type="InterPro" id="IPR001650">
    <property type="entry name" value="Helicase_C-like"/>
</dbReference>
<feature type="compositionally biased region" description="Basic and acidic residues" evidence="13">
    <location>
        <begin position="727"/>
        <end position="741"/>
    </location>
</feature>
<evidence type="ECO:0000313" key="17">
    <source>
        <dbReference type="EMBL" id="GJJ09682.1"/>
    </source>
</evidence>
<reference evidence="17" key="1">
    <citation type="submission" date="2021-10" db="EMBL/GenBank/DDBJ databases">
        <title>De novo Genome Assembly of Clathrus columnatus (Basidiomycota, Fungi) Using Illumina and Nanopore Sequence Data.</title>
        <authorList>
            <person name="Ogiso-Tanaka E."/>
            <person name="Itagaki H."/>
            <person name="Hosoya T."/>
            <person name="Hosaka K."/>
        </authorList>
    </citation>
    <scope>NUCLEOTIDE SEQUENCE</scope>
    <source>
        <strain evidence="17">MO-923</strain>
    </source>
</reference>
<dbReference type="SUPFAM" id="SSF52540">
    <property type="entry name" value="P-loop containing nucleoside triphosphate hydrolases"/>
    <property type="match status" value="1"/>
</dbReference>
<evidence type="ECO:0000259" key="16">
    <source>
        <dbReference type="PROSITE" id="PS51195"/>
    </source>
</evidence>
<feature type="domain" description="Helicase ATP-binding" evidence="14">
    <location>
        <begin position="217"/>
        <end position="393"/>
    </location>
</feature>
<feature type="coiled-coil region" evidence="12">
    <location>
        <begin position="567"/>
        <end position="614"/>
    </location>
</feature>
<name>A0AAV5A7P5_9AGAM</name>
<dbReference type="Pfam" id="PF00271">
    <property type="entry name" value="Helicase_C"/>
    <property type="match status" value="1"/>
</dbReference>
<evidence type="ECO:0000256" key="3">
    <source>
        <dbReference type="ARBA" id="ARBA00022517"/>
    </source>
</evidence>
<feature type="short sequence motif" description="Q motif" evidence="11">
    <location>
        <begin position="186"/>
        <end position="214"/>
    </location>
</feature>
<dbReference type="PANTHER" id="PTHR47959:SF1">
    <property type="entry name" value="ATP-DEPENDENT RNA HELICASE DBPA"/>
    <property type="match status" value="1"/>
</dbReference>
<dbReference type="InterPro" id="IPR014014">
    <property type="entry name" value="RNA_helicase_DEAD_Q_motif"/>
</dbReference>
<evidence type="ECO:0000256" key="9">
    <source>
        <dbReference type="ARBA" id="ARBA00023242"/>
    </source>
</evidence>
<comment type="subcellular location">
    <subcellularLocation>
        <location evidence="1">Nucleus</location>
    </subcellularLocation>
</comment>
<keyword evidence="7" id="KW-0067">ATP-binding</keyword>
<evidence type="ECO:0000256" key="2">
    <source>
        <dbReference type="ARBA" id="ARBA00012552"/>
    </source>
</evidence>
<feature type="region of interest" description="Disordered" evidence="13">
    <location>
        <begin position="694"/>
        <end position="765"/>
    </location>
</feature>
<dbReference type="PANTHER" id="PTHR47959">
    <property type="entry name" value="ATP-DEPENDENT RNA HELICASE RHLE-RELATED"/>
    <property type="match status" value="1"/>
</dbReference>
<evidence type="ECO:0000256" key="13">
    <source>
        <dbReference type="SAM" id="MobiDB-lite"/>
    </source>
</evidence>
<evidence type="ECO:0000313" key="18">
    <source>
        <dbReference type="Proteomes" id="UP001050691"/>
    </source>
</evidence>
<feature type="domain" description="DEAD-box RNA helicase Q" evidence="16">
    <location>
        <begin position="186"/>
        <end position="214"/>
    </location>
</feature>
<evidence type="ECO:0000256" key="5">
    <source>
        <dbReference type="ARBA" id="ARBA00022801"/>
    </source>
</evidence>
<evidence type="ECO:0000256" key="11">
    <source>
        <dbReference type="PROSITE-ProRule" id="PRU00552"/>
    </source>
</evidence>
<dbReference type="GO" id="GO:0042254">
    <property type="term" value="P:ribosome biogenesis"/>
    <property type="evidence" value="ECO:0007669"/>
    <property type="project" value="UniProtKB-KW"/>
</dbReference>
<evidence type="ECO:0000256" key="1">
    <source>
        <dbReference type="ARBA" id="ARBA00004123"/>
    </source>
</evidence>
<sequence length="1601" mass="179600">MAVKDDFVFTIDSDDELTIEEPLPLKTSSGKSKDFVDDTLNPNFIFDPTGDPYADVLSTELKDEVIISSKPAPISVDDIITRRRLKATSNNSNKKRKRDVEDEEGSGTDETEEVSENLRNVSSDDEEHDPLQTSDDEESEGEDDEDDEQEEGTISDSSSSEIEETQAEKMRKAAFFADDSVLEKHSSFITMNLSRPIMKALTSLNFTTPTPIQAATIPVALLGKDVVGNAVTGSGKTAAFVIPMLERLMYRERGKHAAATRCLILVPTRELAVQCYDVALKLAAHTDIQFCLTVGGLSLKAQEAALRARPDVVIATPGRLIDHLRNSPSFGLDALDILVLDEADRMLEDGFADELGEIVKSCPPSRQTMLFSATMTDSVDDLVRMSLNKPVRLFVDPKKTTARGLVQEFVRVRAGREDDRAAILVALCKRTFKERVIIFFRSKKLAHQMRIVFGLLGMKCEELHGDLSQEQRLRALQLFRDGNVGYLMATDLASRGLDIKAIDTVINYDMPSQLAQYLHRVGRTARAGKKGRSVTLVGENDRKMLKAAIKRGGDDKIRHRVVPAEVISKWAGKLKELKDEIEAVMKEEKEEKEIRRAEMELKKSQNLLEHEEEIFSRPARTWFQSSKEKEKAEELSKNQYEAGFPSSKKGGFAAVDMKVKKDKKTELSRKVKRRRLAMKEDAELGDKAATNAAIRKVKKASRPTKIGLPELRPSDKTGSKAKKPNKRERLSQIGFEKELGVKGRPANVQKREGERAKKGATIGSGKKKSIKDTISLWKMQGGKKWEVDVSIGNAAHEEVTAIAWSPDGMSILISHHPPRLSIHSIQDGRQERSVLFSPSSSETFPNFRITNVWWIKFIPPPKKGAEMPDFFKRNETIPGSALSQLKMQPLLDSLKDDTAPMTTKIPKLPTSISDWPALPPDLVAASIKPFPRPGDPQRRPGNPPEEVLDDVRVENSLNYGSIVIVADDHCQCHFFLDATYSLGSLLVGDIKNGINAQISSLTPTPVGQSILYHISYHVQGKVMTTMMPFYADLAPLQTPQTREVAKVSSAARDLAWYMLRAMDEMRFTWIGEQGDGAHAIGPKWIKEIETRQSMHAHVAGKSSNAIYDLTSLLISGRPTDALNDVFSNLSERGLSKWETTMVEALTKLRDFAEKRTVPAAQRLFIILKEVKGWSKLPKNYGVYQFDENSVDHAINLVRKAIVLSTWMASMAREELNQFKEFKSWIQFEKSIKNHRTPESNKANNDGTDDMRMHALSWDVLEVNRYLMNSINGSGLDIFFDRGSKIRIPTVTPYDIRAPAAPATVEDAIKAARRTLDKPPPRPWDEAPQLKDISKIDRNLEWLIKEIATICQRIFASAGFEVGQHVTIDRGAKQPTTRQVSDGKEARNYKMRERTTIQDGVATQYVLSLDSHGEDVHDRLCLIRLVYKVGTNACEYEGGLDVTTIVCDVEGEDDLSVEILDFDFFDDENIILIIKSKNGGHQVPAYLGMMGYQQLVYNKVNAGLLDLQNVWREGLIRDVMDHNKNYNKKKLRLTGARKLGLRSMEQATMTVNGRVGRRTACILDGKGLEMEVVDMAEEEEPDEQEEQEDEEEEEEEENNMEK</sequence>
<feature type="region of interest" description="Disordered" evidence="13">
    <location>
        <begin position="68"/>
        <end position="168"/>
    </location>
</feature>
<evidence type="ECO:0000256" key="8">
    <source>
        <dbReference type="ARBA" id="ARBA00022884"/>
    </source>
</evidence>
<dbReference type="Pfam" id="PF00270">
    <property type="entry name" value="DEAD"/>
    <property type="match status" value="1"/>
</dbReference>
<dbReference type="InterPro" id="IPR027417">
    <property type="entry name" value="P-loop_NTPase"/>
</dbReference>
<feature type="region of interest" description="Disordered" evidence="13">
    <location>
        <begin position="1574"/>
        <end position="1601"/>
    </location>
</feature>
<dbReference type="InterPro" id="IPR000629">
    <property type="entry name" value="RNA-helicase_DEAD-box_CS"/>
</dbReference>
<keyword evidence="12" id="KW-0175">Coiled coil</keyword>
<keyword evidence="3" id="KW-0690">Ribosome biogenesis</keyword>
<dbReference type="EMBL" id="BPWL01000004">
    <property type="protein sequence ID" value="GJJ09682.1"/>
    <property type="molecule type" value="Genomic_DNA"/>
</dbReference>
<feature type="compositionally biased region" description="Acidic residues" evidence="13">
    <location>
        <begin position="123"/>
        <end position="153"/>
    </location>
</feature>
<evidence type="ECO:0000256" key="10">
    <source>
        <dbReference type="ARBA" id="ARBA00047984"/>
    </source>
</evidence>
<dbReference type="GO" id="GO:0005829">
    <property type="term" value="C:cytosol"/>
    <property type="evidence" value="ECO:0007669"/>
    <property type="project" value="TreeGrafter"/>
</dbReference>
<dbReference type="EC" id="3.6.4.13" evidence="2"/>
<keyword evidence="18" id="KW-1185">Reference proteome</keyword>
<organism evidence="17 18">
    <name type="scientific">Clathrus columnatus</name>
    <dbReference type="NCBI Taxonomy" id="1419009"/>
    <lineage>
        <taxon>Eukaryota</taxon>
        <taxon>Fungi</taxon>
        <taxon>Dikarya</taxon>
        <taxon>Basidiomycota</taxon>
        <taxon>Agaricomycotina</taxon>
        <taxon>Agaricomycetes</taxon>
        <taxon>Phallomycetidae</taxon>
        <taxon>Phallales</taxon>
        <taxon>Clathraceae</taxon>
        <taxon>Clathrus</taxon>
    </lineage>
</organism>
<keyword evidence="5" id="KW-0378">Hydrolase</keyword>
<feature type="domain" description="Helicase C-terminal" evidence="15">
    <location>
        <begin position="423"/>
        <end position="575"/>
    </location>
</feature>
<dbReference type="GO" id="GO:0016787">
    <property type="term" value="F:hydrolase activity"/>
    <property type="evidence" value="ECO:0007669"/>
    <property type="project" value="UniProtKB-KW"/>
</dbReference>
<dbReference type="InterPro" id="IPR011545">
    <property type="entry name" value="DEAD/DEAH_box_helicase_dom"/>
</dbReference>
<comment type="caution">
    <text evidence="17">The sequence shown here is derived from an EMBL/GenBank/DDBJ whole genome shotgun (WGS) entry which is preliminary data.</text>
</comment>
<dbReference type="Pfam" id="PF12896">
    <property type="entry name" value="ANAPC4"/>
    <property type="match status" value="1"/>
</dbReference>
<keyword evidence="8" id="KW-0694">RNA-binding</keyword>
<dbReference type="SMART" id="SM00487">
    <property type="entry name" value="DEXDc"/>
    <property type="match status" value="1"/>
</dbReference>
<dbReference type="GO" id="GO:0003723">
    <property type="term" value="F:RNA binding"/>
    <property type="evidence" value="ECO:0007669"/>
    <property type="project" value="UniProtKB-KW"/>
</dbReference>